<dbReference type="GO" id="GO:0005886">
    <property type="term" value="C:plasma membrane"/>
    <property type="evidence" value="ECO:0007669"/>
    <property type="project" value="TreeGrafter"/>
</dbReference>
<dbReference type="Proteomes" id="UP000886852">
    <property type="component" value="Unassembled WGS sequence"/>
</dbReference>
<dbReference type="PANTHER" id="PTHR30336:SF20">
    <property type="entry name" value="DUF218 DOMAIN-CONTAINING PROTEIN"/>
    <property type="match status" value="1"/>
</dbReference>
<dbReference type="EMBL" id="DVOC01000069">
    <property type="protein sequence ID" value="HIU91192.1"/>
    <property type="molecule type" value="Genomic_DNA"/>
</dbReference>
<protein>
    <submittedName>
        <fullName evidence="2">YdcF family protein</fullName>
    </submittedName>
</protein>
<organism evidence="2 3">
    <name type="scientific">Candidatus Fimimonas merdipullorum</name>
    <dbReference type="NCBI Taxonomy" id="2840822"/>
    <lineage>
        <taxon>Bacteria</taxon>
        <taxon>Pseudomonadati</taxon>
        <taxon>Myxococcota</taxon>
        <taxon>Myxococcia</taxon>
        <taxon>Myxococcales</taxon>
        <taxon>Cystobacterineae</taxon>
        <taxon>Myxococcaceae</taxon>
        <taxon>Myxococcaceae incertae sedis</taxon>
        <taxon>Candidatus Fimimonas</taxon>
    </lineage>
</organism>
<dbReference type="PANTHER" id="PTHR30336">
    <property type="entry name" value="INNER MEMBRANE PROTEIN, PROBABLE PERMEASE"/>
    <property type="match status" value="1"/>
</dbReference>
<evidence type="ECO:0000259" key="1">
    <source>
        <dbReference type="Pfam" id="PF02698"/>
    </source>
</evidence>
<dbReference type="Gene3D" id="3.40.50.620">
    <property type="entry name" value="HUPs"/>
    <property type="match status" value="1"/>
</dbReference>
<accession>A0A9D1MXW1</accession>
<proteinExistence type="predicted"/>
<dbReference type="Pfam" id="PF02698">
    <property type="entry name" value="DUF218"/>
    <property type="match status" value="1"/>
</dbReference>
<evidence type="ECO:0000313" key="3">
    <source>
        <dbReference type="Proteomes" id="UP000886852"/>
    </source>
</evidence>
<sequence length="151" mass="16293">MLAAVILGNRLNDDGSPSQIMKYRMRLALEVYKRLSPQVVILSGGIANAKAGISEAEVMYGFLSGCGVPQSLLVAESKSLSTKQNAEFSLPLAQKLGADALVVCTSPEHMYRSYLNPQKLFAKQAKGSGISLYFCSSLSDVDSLCRQLAER</sequence>
<dbReference type="InterPro" id="IPR003848">
    <property type="entry name" value="DUF218"/>
</dbReference>
<reference evidence="2" key="2">
    <citation type="journal article" date="2021" name="PeerJ">
        <title>Extensive microbial diversity within the chicken gut microbiome revealed by metagenomics and culture.</title>
        <authorList>
            <person name="Gilroy R."/>
            <person name="Ravi A."/>
            <person name="Getino M."/>
            <person name="Pursley I."/>
            <person name="Horton D.L."/>
            <person name="Alikhan N.F."/>
            <person name="Baker D."/>
            <person name="Gharbi K."/>
            <person name="Hall N."/>
            <person name="Watson M."/>
            <person name="Adriaenssens E.M."/>
            <person name="Foster-Nyarko E."/>
            <person name="Jarju S."/>
            <person name="Secka A."/>
            <person name="Antonio M."/>
            <person name="Oren A."/>
            <person name="Chaudhuri R.R."/>
            <person name="La Ragione R."/>
            <person name="Hildebrand F."/>
            <person name="Pallen M.J."/>
        </authorList>
    </citation>
    <scope>NUCLEOTIDE SEQUENCE</scope>
    <source>
        <strain evidence="2">ChiHjej12B11-7776</strain>
    </source>
</reference>
<name>A0A9D1MXW1_9BACT</name>
<comment type="caution">
    <text evidence="2">The sequence shown here is derived from an EMBL/GenBank/DDBJ whole genome shotgun (WGS) entry which is preliminary data.</text>
</comment>
<evidence type="ECO:0000313" key="2">
    <source>
        <dbReference type="EMBL" id="HIU91192.1"/>
    </source>
</evidence>
<dbReference type="CDD" id="cd06259">
    <property type="entry name" value="YdcF-like"/>
    <property type="match status" value="1"/>
</dbReference>
<dbReference type="AlphaFoldDB" id="A0A9D1MXW1"/>
<dbReference type="InterPro" id="IPR051599">
    <property type="entry name" value="Cell_Envelope_Assoc"/>
</dbReference>
<gene>
    <name evidence="2" type="ORF">IAC72_04195</name>
</gene>
<reference evidence="2" key="1">
    <citation type="submission" date="2020-10" db="EMBL/GenBank/DDBJ databases">
        <authorList>
            <person name="Gilroy R."/>
        </authorList>
    </citation>
    <scope>NUCLEOTIDE SEQUENCE</scope>
    <source>
        <strain evidence="2">ChiHjej12B11-7776</strain>
    </source>
</reference>
<feature type="domain" description="DUF218" evidence="1">
    <location>
        <begin position="3"/>
        <end position="119"/>
    </location>
</feature>
<dbReference type="InterPro" id="IPR014729">
    <property type="entry name" value="Rossmann-like_a/b/a_fold"/>
</dbReference>